<proteinExistence type="predicted"/>
<dbReference type="EMBL" id="JBBPBM010000033">
    <property type="protein sequence ID" value="KAK8533186.1"/>
    <property type="molecule type" value="Genomic_DNA"/>
</dbReference>
<protein>
    <submittedName>
        <fullName evidence="1">Uncharacterized protein</fullName>
    </submittedName>
</protein>
<reference evidence="1 2" key="1">
    <citation type="journal article" date="2024" name="G3 (Bethesda)">
        <title>Genome assembly of Hibiscus sabdariffa L. provides insights into metabolisms of medicinal natural products.</title>
        <authorList>
            <person name="Kim T."/>
        </authorList>
    </citation>
    <scope>NUCLEOTIDE SEQUENCE [LARGE SCALE GENOMIC DNA]</scope>
    <source>
        <strain evidence="1">TK-2024</strain>
        <tissue evidence="1">Old leaves</tissue>
    </source>
</reference>
<organism evidence="1 2">
    <name type="scientific">Hibiscus sabdariffa</name>
    <name type="common">roselle</name>
    <dbReference type="NCBI Taxonomy" id="183260"/>
    <lineage>
        <taxon>Eukaryota</taxon>
        <taxon>Viridiplantae</taxon>
        <taxon>Streptophyta</taxon>
        <taxon>Embryophyta</taxon>
        <taxon>Tracheophyta</taxon>
        <taxon>Spermatophyta</taxon>
        <taxon>Magnoliopsida</taxon>
        <taxon>eudicotyledons</taxon>
        <taxon>Gunneridae</taxon>
        <taxon>Pentapetalae</taxon>
        <taxon>rosids</taxon>
        <taxon>malvids</taxon>
        <taxon>Malvales</taxon>
        <taxon>Malvaceae</taxon>
        <taxon>Malvoideae</taxon>
        <taxon>Hibiscus</taxon>
    </lineage>
</organism>
<comment type="caution">
    <text evidence="1">The sequence shown here is derived from an EMBL/GenBank/DDBJ whole genome shotgun (WGS) entry which is preliminary data.</text>
</comment>
<sequence length="85" mass="9316">MTIVSKSTNSITNIGNDVDEVLMAVRAEICNCEGRVFVEDEPKVRGEAGEHVDVSAELAVVLNEERAVGLFDNDDTTSPEIERYC</sequence>
<evidence type="ECO:0000313" key="1">
    <source>
        <dbReference type="EMBL" id="KAK8533186.1"/>
    </source>
</evidence>
<keyword evidence="2" id="KW-1185">Reference proteome</keyword>
<dbReference type="Proteomes" id="UP001472677">
    <property type="component" value="Unassembled WGS sequence"/>
</dbReference>
<accession>A0ABR2D9V9</accession>
<gene>
    <name evidence="1" type="ORF">V6N12_076465</name>
</gene>
<evidence type="ECO:0000313" key="2">
    <source>
        <dbReference type="Proteomes" id="UP001472677"/>
    </source>
</evidence>
<name>A0ABR2D9V9_9ROSI</name>